<evidence type="ECO:0000256" key="3">
    <source>
        <dbReference type="ARBA" id="ARBA00023315"/>
    </source>
</evidence>
<dbReference type="RefSeq" id="WP_052446463.1">
    <property type="nucleotide sequence ID" value="NZ_FNGU01000008.1"/>
</dbReference>
<evidence type="ECO:0000259" key="4">
    <source>
        <dbReference type="Pfam" id="PF00198"/>
    </source>
</evidence>
<evidence type="ECO:0000313" key="5">
    <source>
        <dbReference type="EMBL" id="SDM68300.1"/>
    </source>
</evidence>
<comment type="cofactor">
    <cofactor evidence="1">
        <name>(R)-lipoate</name>
        <dbReference type="ChEBI" id="CHEBI:83088"/>
    </cofactor>
</comment>
<keyword evidence="2 5" id="KW-0808">Transferase</keyword>
<dbReference type="Pfam" id="PF00198">
    <property type="entry name" value="2-oxoacid_dh"/>
    <property type="match status" value="2"/>
</dbReference>
<name>A0A1G9V886_9BACT</name>
<dbReference type="Proteomes" id="UP000182146">
    <property type="component" value="Unassembled WGS sequence"/>
</dbReference>
<feature type="domain" description="2-oxoacid dehydrogenase acyltransferase catalytic" evidence="4">
    <location>
        <begin position="32"/>
        <end position="141"/>
    </location>
</feature>
<dbReference type="EMBL" id="FNGU01000008">
    <property type="protein sequence ID" value="SDM68300.1"/>
    <property type="molecule type" value="Genomic_DNA"/>
</dbReference>
<feature type="domain" description="2-oxoacid dehydrogenase acyltransferase catalytic" evidence="4">
    <location>
        <begin position="183"/>
        <end position="265"/>
    </location>
</feature>
<dbReference type="STRING" id="392333.SAMN05660860_03008"/>
<protein>
    <submittedName>
        <fullName evidence="5">2-oxoacid dehydrogenases acyltransferase (Catalytic domain)</fullName>
    </submittedName>
</protein>
<dbReference type="GO" id="GO:0031405">
    <property type="term" value="F:lipoic acid binding"/>
    <property type="evidence" value="ECO:0007669"/>
    <property type="project" value="TreeGrafter"/>
</dbReference>
<organism evidence="5 6">
    <name type="scientific">Geoalkalibacter ferrihydriticus</name>
    <dbReference type="NCBI Taxonomy" id="392333"/>
    <lineage>
        <taxon>Bacteria</taxon>
        <taxon>Pseudomonadati</taxon>
        <taxon>Thermodesulfobacteriota</taxon>
        <taxon>Desulfuromonadia</taxon>
        <taxon>Desulfuromonadales</taxon>
        <taxon>Geoalkalibacteraceae</taxon>
        <taxon>Geoalkalibacter</taxon>
    </lineage>
</organism>
<dbReference type="InterPro" id="IPR001078">
    <property type="entry name" value="2-oxoacid_DH_actylTfrase"/>
</dbReference>
<evidence type="ECO:0000256" key="2">
    <source>
        <dbReference type="ARBA" id="ARBA00022679"/>
    </source>
</evidence>
<dbReference type="PANTHER" id="PTHR43178:SF5">
    <property type="entry name" value="LIPOAMIDE ACYLTRANSFERASE COMPONENT OF BRANCHED-CHAIN ALPHA-KETO ACID DEHYDROGENASE COMPLEX, MITOCHONDRIAL"/>
    <property type="match status" value="1"/>
</dbReference>
<dbReference type="OrthoDB" id="8564721at2"/>
<gene>
    <name evidence="5" type="ORF">SAMN05660860_03008</name>
</gene>
<evidence type="ECO:0000313" key="6">
    <source>
        <dbReference type="Proteomes" id="UP000182146"/>
    </source>
</evidence>
<dbReference type="GO" id="GO:0016407">
    <property type="term" value="F:acetyltransferase activity"/>
    <property type="evidence" value="ECO:0007669"/>
    <property type="project" value="TreeGrafter"/>
</dbReference>
<keyword evidence="3 5" id="KW-0012">Acyltransferase</keyword>
<reference evidence="5 6" key="1">
    <citation type="submission" date="2016-10" db="EMBL/GenBank/DDBJ databases">
        <authorList>
            <person name="de Groot N.N."/>
        </authorList>
    </citation>
    <scope>NUCLEOTIDE SEQUENCE [LARGE SCALE GENOMIC DNA]</scope>
    <source>
        <strain evidence="5 6">DSM 17813</strain>
    </source>
</reference>
<dbReference type="SUPFAM" id="SSF52777">
    <property type="entry name" value="CoA-dependent acyltransferases"/>
    <property type="match status" value="1"/>
</dbReference>
<evidence type="ECO:0000256" key="1">
    <source>
        <dbReference type="ARBA" id="ARBA00001938"/>
    </source>
</evidence>
<proteinExistence type="predicted"/>
<dbReference type="PANTHER" id="PTHR43178">
    <property type="entry name" value="DIHYDROLIPOAMIDE ACETYLTRANSFERASE COMPONENT OF PYRUVATE DEHYDROGENASE COMPLEX"/>
    <property type="match status" value="1"/>
</dbReference>
<dbReference type="InterPro" id="IPR050743">
    <property type="entry name" value="2-oxoacid_DH_E2_comp"/>
</dbReference>
<dbReference type="AlphaFoldDB" id="A0A1G9V886"/>
<sequence length="271" mass="31132">MEENPYSTSTPHKFFHVARSVVGKEVRVGNTITFINEIDLTNIETIRSGWTDGRKPTYTAFVAKAASLGLREFPYANRRLYRLPLFPPVRTRMQTFHDVNIAVACERNEPGIEVATFMDVLKDVDRLSMTEIGDWLNELAHCDISNNRQWRDFFNLICSTPGWLASFIVSLPLHFPRLWWKWRGGALVISSPGKYGVDYMIGAWPAPLGVSFGFAKERPVVRDGKLATAKTMKLTLNWDRRVMAGAQAARFFRRMSDILENPEENMKEWLR</sequence>
<dbReference type="InterPro" id="IPR023213">
    <property type="entry name" value="CAT-like_dom_sf"/>
</dbReference>
<dbReference type="GO" id="GO:0005737">
    <property type="term" value="C:cytoplasm"/>
    <property type="evidence" value="ECO:0007669"/>
    <property type="project" value="TreeGrafter"/>
</dbReference>
<dbReference type="Gene3D" id="3.30.559.10">
    <property type="entry name" value="Chloramphenicol acetyltransferase-like domain"/>
    <property type="match status" value="1"/>
</dbReference>
<accession>A0A1G9V886</accession>